<dbReference type="SMART" id="SM00460">
    <property type="entry name" value="TGc"/>
    <property type="match status" value="1"/>
</dbReference>
<dbReference type="InterPro" id="IPR050883">
    <property type="entry name" value="PNGase"/>
</dbReference>
<feature type="domain" description="Transglutaminase-like" evidence="5">
    <location>
        <begin position="259"/>
        <end position="314"/>
    </location>
</feature>
<dbReference type="GO" id="GO:0006516">
    <property type="term" value="P:glycoprotein catabolic process"/>
    <property type="evidence" value="ECO:0007669"/>
    <property type="project" value="TreeGrafter"/>
</dbReference>
<dbReference type="EMBL" id="JAQMWT010000546">
    <property type="protein sequence ID" value="KAJ8599755.1"/>
    <property type="molecule type" value="Genomic_DNA"/>
</dbReference>
<dbReference type="Gene3D" id="1.20.58.2190">
    <property type="match status" value="1"/>
</dbReference>
<gene>
    <name evidence="6" type="ORF">CTAYLR_003394</name>
</gene>
<comment type="caution">
    <text evidence="6">The sequence shown here is derived from an EMBL/GenBank/DDBJ whole genome shotgun (WGS) entry which is preliminary data.</text>
</comment>
<sequence>MAATGRRREETPEDDDDNGENKSGACEAIWASVADTTCSRFLIGRSFQPQWSVGGAASVCGTCAKICLPPGVAEVVETGVLTAFRCEMAEVAARGLGQDVFGEAPRIEKVDDFRLLEGALRAAVAAQASGSCEALRATLSSGLATRRAHEDPAAQAAALAAMPEEVRSYRYEGSSYPPDAALSALIKWFKGGLFKWFNKPDACASCGTTNKANLKYHSTTGPASEAEVAGKASRVEVYACALCGSKETRFPRFNDAVTLLSSRRGRCGEFANCFTLCCVALGFRARYVLDVTDHVWTEVWSAEKRRWLHADPCEKKVDKPRMYEKGWGKKLIAVFAFGPDADVVDVTRRYARDDYGAVLRRRFERWACTEATIAAEIKRLSPRAEEDPAERNEFATNIFADNDADDGEVFRGRTAGDAEWIAARGEAGNLPKGSWLNSARNAKVVDGAILEADLRTCDGDWRRDAVHILHDADEFDNIDGRFRRAETATLAGLDGLAAKLRDEAQGNLEVRRLHLKLLKNIATDPTKDKFRRLRTDNDIVKNVILAPPSAQAWLRLAVGFAPDSDAFLVAPPHPPLLDQARAALERAWPLPP</sequence>
<keyword evidence="7" id="KW-1185">Reference proteome</keyword>
<dbReference type="Pfam" id="PF01841">
    <property type="entry name" value="Transglut_core"/>
    <property type="match status" value="1"/>
</dbReference>
<feature type="region of interest" description="Disordered" evidence="4">
    <location>
        <begin position="1"/>
        <end position="22"/>
    </location>
</feature>
<dbReference type="SUPFAM" id="SSF54001">
    <property type="entry name" value="Cysteine proteinases"/>
    <property type="match status" value="1"/>
</dbReference>
<proteinExistence type="inferred from homology"/>
<dbReference type="PANTHER" id="PTHR12143:SF19">
    <property type="entry name" value="PEPTIDE-N(4)-(N-ACETYL-BETA-GLUCOSAMINYL)ASPARAGINE AMIDASE"/>
    <property type="match status" value="1"/>
</dbReference>
<feature type="compositionally biased region" description="Basic and acidic residues" evidence="4">
    <location>
        <begin position="1"/>
        <end position="10"/>
    </location>
</feature>
<accession>A0AAD7U8F5</accession>
<evidence type="ECO:0000256" key="4">
    <source>
        <dbReference type="SAM" id="MobiDB-lite"/>
    </source>
</evidence>
<dbReference type="GO" id="GO:0046872">
    <property type="term" value="F:metal ion binding"/>
    <property type="evidence" value="ECO:0007669"/>
    <property type="project" value="UniProtKB-KW"/>
</dbReference>
<evidence type="ECO:0000256" key="2">
    <source>
        <dbReference type="ARBA" id="ARBA00022723"/>
    </source>
</evidence>
<dbReference type="Proteomes" id="UP001230188">
    <property type="component" value="Unassembled WGS sequence"/>
</dbReference>
<evidence type="ECO:0000259" key="5">
    <source>
        <dbReference type="SMART" id="SM00460"/>
    </source>
</evidence>
<organism evidence="6 7">
    <name type="scientific">Chrysophaeum taylorii</name>
    <dbReference type="NCBI Taxonomy" id="2483200"/>
    <lineage>
        <taxon>Eukaryota</taxon>
        <taxon>Sar</taxon>
        <taxon>Stramenopiles</taxon>
        <taxon>Ochrophyta</taxon>
        <taxon>Pelagophyceae</taxon>
        <taxon>Pelagomonadales</taxon>
        <taxon>Pelagomonadaceae</taxon>
        <taxon>Chrysophaeum</taxon>
    </lineage>
</organism>
<keyword evidence="2" id="KW-0479">Metal-binding</keyword>
<dbReference type="InterPro" id="IPR002931">
    <property type="entry name" value="Transglutaminase-like"/>
</dbReference>
<dbReference type="InterPro" id="IPR038765">
    <property type="entry name" value="Papain-like_cys_pep_sf"/>
</dbReference>
<comment type="similarity">
    <text evidence="1">Belongs to the transglutaminase-like superfamily. PNGase family.</text>
</comment>
<dbReference type="GO" id="GO:0005634">
    <property type="term" value="C:nucleus"/>
    <property type="evidence" value="ECO:0007669"/>
    <property type="project" value="TreeGrafter"/>
</dbReference>
<name>A0AAD7U8F5_9STRA</name>
<dbReference type="CDD" id="cd09212">
    <property type="entry name" value="PUB"/>
    <property type="match status" value="1"/>
</dbReference>
<dbReference type="Pfam" id="PF09409">
    <property type="entry name" value="PUB"/>
    <property type="match status" value="1"/>
</dbReference>
<dbReference type="GO" id="GO:0000224">
    <property type="term" value="F:peptide-N4-(N-acetyl-beta-glucosaminyl)asparagine amidase activity"/>
    <property type="evidence" value="ECO:0007669"/>
    <property type="project" value="TreeGrafter"/>
</dbReference>
<dbReference type="PANTHER" id="PTHR12143">
    <property type="entry name" value="PEPTIDE N-GLYCANASE PNGASE -RELATED"/>
    <property type="match status" value="1"/>
</dbReference>
<protein>
    <recommendedName>
        <fullName evidence="5">Transglutaminase-like domain-containing protein</fullName>
    </recommendedName>
</protein>
<evidence type="ECO:0000313" key="6">
    <source>
        <dbReference type="EMBL" id="KAJ8599755.1"/>
    </source>
</evidence>
<dbReference type="AlphaFoldDB" id="A0AAD7U8F5"/>
<dbReference type="InterPro" id="IPR018997">
    <property type="entry name" value="PUB_domain"/>
</dbReference>
<dbReference type="GO" id="GO:0005829">
    <property type="term" value="C:cytosol"/>
    <property type="evidence" value="ECO:0007669"/>
    <property type="project" value="TreeGrafter"/>
</dbReference>
<dbReference type="Gene3D" id="3.10.620.30">
    <property type="match status" value="1"/>
</dbReference>
<dbReference type="SUPFAM" id="SSF143503">
    <property type="entry name" value="PUG domain-like"/>
    <property type="match status" value="1"/>
</dbReference>
<evidence type="ECO:0000256" key="1">
    <source>
        <dbReference type="ARBA" id="ARBA00009390"/>
    </source>
</evidence>
<reference evidence="6" key="1">
    <citation type="submission" date="2023-01" db="EMBL/GenBank/DDBJ databases">
        <title>Metagenome sequencing of chrysophaentin producing Chrysophaeum taylorii.</title>
        <authorList>
            <person name="Davison J."/>
            <person name="Bewley C."/>
        </authorList>
    </citation>
    <scope>NUCLEOTIDE SEQUENCE</scope>
    <source>
        <strain evidence="6">NIES-1699</strain>
    </source>
</reference>
<evidence type="ECO:0000313" key="7">
    <source>
        <dbReference type="Proteomes" id="UP001230188"/>
    </source>
</evidence>
<keyword evidence="3" id="KW-0862">Zinc</keyword>
<dbReference type="InterPro" id="IPR036339">
    <property type="entry name" value="PUB-like_dom_sf"/>
</dbReference>
<evidence type="ECO:0000256" key="3">
    <source>
        <dbReference type="ARBA" id="ARBA00022833"/>
    </source>
</evidence>